<organism evidence="1 2">
    <name type="scientific">Smittium megazygosporum</name>
    <dbReference type="NCBI Taxonomy" id="133381"/>
    <lineage>
        <taxon>Eukaryota</taxon>
        <taxon>Fungi</taxon>
        <taxon>Fungi incertae sedis</taxon>
        <taxon>Zoopagomycota</taxon>
        <taxon>Kickxellomycotina</taxon>
        <taxon>Harpellomycetes</taxon>
        <taxon>Harpellales</taxon>
        <taxon>Legeriomycetaceae</taxon>
        <taxon>Smittium</taxon>
    </lineage>
</organism>
<sequence>NQKKYTFPMIVSKISSLAKIQRFNFRSAAGLDNITQAIRPVVARHNLASKLGQLNNKFGVRNRRHYSILESKDSEVVDNLSKIKSRYDAVKQIRNSILYLAITKESAQQNSVGLLRQLTEDPKADSGLENGGSQALRKLFETVSSKNHQLLESICTPKLYSVFKSGLEKNQAEGITSHYNIKNIHSSSVDICVNRIGPREAFNLEIPLEERAKEYDYLLQSINIRMISKAFKHGYNMQVDLKVDADVEYRILRNNEEVYRDDCKRAIFLTLETPFYKNQGEFNISYKRANGESRYFGSMGSIIPDLQWKVADVDFLVFVEEMEEFLSGNEK</sequence>
<gene>
    <name evidence="1" type="ORF">BB560_005811</name>
</gene>
<proteinExistence type="predicted"/>
<dbReference type="Proteomes" id="UP000245609">
    <property type="component" value="Unassembled WGS sequence"/>
</dbReference>
<feature type="non-terminal residue" evidence="1">
    <location>
        <position position="1"/>
    </location>
</feature>
<dbReference type="OrthoDB" id="2117820at2759"/>
<dbReference type="EMBL" id="MBFS01002500">
    <property type="protein sequence ID" value="PVU96392.1"/>
    <property type="molecule type" value="Genomic_DNA"/>
</dbReference>
<evidence type="ECO:0000313" key="1">
    <source>
        <dbReference type="EMBL" id="PVU96392.1"/>
    </source>
</evidence>
<accession>A0A2T9YVL8</accession>
<reference evidence="1 2" key="1">
    <citation type="journal article" date="2018" name="MBio">
        <title>Comparative Genomics Reveals the Core Gene Toolbox for the Fungus-Insect Symbiosis.</title>
        <authorList>
            <person name="Wang Y."/>
            <person name="Stata M."/>
            <person name="Wang W."/>
            <person name="Stajich J.E."/>
            <person name="White M.M."/>
            <person name="Moncalvo J.M."/>
        </authorList>
    </citation>
    <scope>NUCLEOTIDE SEQUENCE [LARGE SCALE GENOMIC DNA]</scope>
    <source>
        <strain evidence="1 2">SC-DP-2</strain>
    </source>
</reference>
<name>A0A2T9YVL8_9FUNG</name>
<dbReference type="AlphaFoldDB" id="A0A2T9YVL8"/>
<comment type="caution">
    <text evidence="1">The sequence shown here is derived from an EMBL/GenBank/DDBJ whole genome shotgun (WGS) entry which is preliminary data.</text>
</comment>
<keyword evidence="2" id="KW-1185">Reference proteome</keyword>
<evidence type="ECO:0000313" key="2">
    <source>
        <dbReference type="Proteomes" id="UP000245609"/>
    </source>
</evidence>
<protein>
    <submittedName>
        <fullName evidence="1">Uncharacterized protein</fullName>
    </submittedName>
</protein>